<dbReference type="AlphaFoldDB" id="A0A180G7V3"/>
<dbReference type="Pfam" id="PF00180">
    <property type="entry name" value="Iso_dh"/>
    <property type="match status" value="1"/>
</dbReference>
<dbReference type="EnsemblFungi" id="PTTG_09295-t43_1">
    <property type="protein sequence ID" value="PTTG_09295-t43_1-p1"/>
    <property type="gene ID" value="PTTG_09295"/>
</dbReference>
<evidence type="ECO:0000256" key="2">
    <source>
        <dbReference type="ARBA" id="ARBA00022532"/>
    </source>
</evidence>
<dbReference type="OrthoDB" id="10261637at2759"/>
<dbReference type="GO" id="GO:0005739">
    <property type="term" value="C:mitochondrion"/>
    <property type="evidence" value="ECO:0007669"/>
    <property type="project" value="TreeGrafter"/>
</dbReference>
<feature type="domain" description="Isopropylmalate dehydrogenase-like" evidence="3">
    <location>
        <begin position="6"/>
        <end position="68"/>
    </location>
</feature>
<dbReference type="InterPro" id="IPR024084">
    <property type="entry name" value="IsoPropMal-DH-like_dom"/>
</dbReference>
<dbReference type="VEuPathDB" id="FungiDB:PTTG_09295"/>
<proteinExistence type="inferred from homology"/>
<dbReference type="GO" id="GO:0006099">
    <property type="term" value="P:tricarboxylic acid cycle"/>
    <property type="evidence" value="ECO:0007669"/>
    <property type="project" value="UniProtKB-KW"/>
</dbReference>
<dbReference type="GO" id="GO:0006102">
    <property type="term" value="P:isocitrate metabolic process"/>
    <property type="evidence" value="ECO:0007669"/>
    <property type="project" value="TreeGrafter"/>
</dbReference>
<dbReference type="EMBL" id="ADAS02000157">
    <property type="protein sequence ID" value="OAV88741.1"/>
    <property type="molecule type" value="Genomic_DNA"/>
</dbReference>
<comment type="similarity">
    <text evidence="1">Belongs to the isocitrate and isopropylmalate dehydrogenases family.</text>
</comment>
<accession>A0A180G7V3</accession>
<evidence type="ECO:0000313" key="6">
    <source>
        <dbReference type="Proteomes" id="UP000005240"/>
    </source>
</evidence>
<dbReference type="GO" id="GO:0004449">
    <property type="term" value="F:isocitrate dehydrogenase (NAD+) activity"/>
    <property type="evidence" value="ECO:0007669"/>
    <property type="project" value="TreeGrafter"/>
</dbReference>
<reference evidence="5 6" key="3">
    <citation type="journal article" date="2017" name="G3 (Bethesda)">
        <title>Comparative analysis highlights variable genome content of wheat rusts and divergence of the mating loci.</title>
        <authorList>
            <person name="Cuomo C.A."/>
            <person name="Bakkeren G."/>
            <person name="Khalil H.B."/>
            <person name="Panwar V."/>
            <person name="Joly D."/>
            <person name="Linning R."/>
            <person name="Sakthikumar S."/>
            <person name="Song X."/>
            <person name="Adiconis X."/>
            <person name="Fan L."/>
            <person name="Goldberg J.M."/>
            <person name="Levin J.Z."/>
            <person name="Young S."/>
            <person name="Zeng Q."/>
            <person name="Anikster Y."/>
            <person name="Bruce M."/>
            <person name="Wang M."/>
            <person name="Yin C."/>
            <person name="McCallum B."/>
            <person name="Szabo L.J."/>
            <person name="Hulbert S."/>
            <person name="Chen X."/>
            <person name="Fellers J.P."/>
        </authorList>
    </citation>
    <scope>NUCLEOTIDE SEQUENCE</scope>
    <source>
        <strain evidence="5">isolate 1-1 / race 1 (BBBD)</strain>
        <strain evidence="6">Isolate 1-1 / race 1 (BBBD)</strain>
    </source>
</reference>
<dbReference type="PANTHER" id="PTHR11835">
    <property type="entry name" value="DECARBOXYLATING DEHYDROGENASES-ISOCITRATE, ISOPROPYLMALATE, TARTRATE"/>
    <property type="match status" value="1"/>
</dbReference>
<reference evidence="4" key="2">
    <citation type="submission" date="2016-05" db="EMBL/GenBank/DDBJ databases">
        <title>Comparative analysis highlights variable genome content of wheat rusts and divergence of the mating loci.</title>
        <authorList>
            <person name="Cuomo C.A."/>
            <person name="Bakkeren G."/>
            <person name="Szabo L."/>
            <person name="Khalil H."/>
            <person name="Joly D."/>
            <person name="Goldberg J."/>
            <person name="Young S."/>
            <person name="Zeng Q."/>
            <person name="Fellers J."/>
        </authorList>
    </citation>
    <scope>NUCLEOTIDE SEQUENCE [LARGE SCALE GENOMIC DNA]</scope>
    <source>
        <strain evidence="4">1-1 BBBD Race 1</strain>
    </source>
</reference>
<dbReference type="SUPFAM" id="SSF53659">
    <property type="entry name" value="Isocitrate/Isopropylmalate dehydrogenase-like"/>
    <property type="match status" value="1"/>
</dbReference>
<evidence type="ECO:0000313" key="5">
    <source>
        <dbReference type="EnsemblFungi" id="PTTG_09295-t43_1-p1"/>
    </source>
</evidence>
<reference evidence="5" key="4">
    <citation type="submission" date="2025-05" db="UniProtKB">
        <authorList>
            <consortium name="EnsemblFungi"/>
        </authorList>
    </citation>
    <scope>IDENTIFICATION</scope>
    <source>
        <strain evidence="5">isolate 1-1 / race 1 (BBBD)</strain>
    </source>
</reference>
<keyword evidence="2" id="KW-0816">Tricarboxylic acid cycle</keyword>
<organism evidence="4">
    <name type="scientific">Puccinia triticina (isolate 1-1 / race 1 (BBBD))</name>
    <name type="common">Brown leaf rust fungus</name>
    <dbReference type="NCBI Taxonomy" id="630390"/>
    <lineage>
        <taxon>Eukaryota</taxon>
        <taxon>Fungi</taxon>
        <taxon>Dikarya</taxon>
        <taxon>Basidiomycota</taxon>
        <taxon>Pucciniomycotina</taxon>
        <taxon>Pucciniomycetes</taxon>
        <taxon>Pucciniales</taxon>
        <taxon>Pucciniaceae</taxon>
        <taxon>Puccinia</taxon>
    </lineage>
</organism>
<evidence type="ECO:0000313" key="4">
    <source>
        <dbReference type="EMBL" id="OAV88741.1"/>
    </source>
</evidence>
<dbReference type="PANTHER" id="PTHR11835:SF42">
    <property type="entry name" value="ISOCITRATE DEHYDROGENASE [NAD] SUBUNIT BETA, MITOCHONDRIAL"/>
    <property type="match status" value="1"/>
</dbReference>
<keyword evidence="6" id="KW-1185">Reference proteome</keyword>
<evidence type="ECO:0000256" key="1">
    <source>
        <dbReference type="ARBA" id="ARBA00007769"/>
    </source>
</evidence>
<dbReference type="Gene3D" id="3.40.718.10">
    <property type="entry name" value="Isopropylmalate Dehydrogenase"/>
    <property type="match status" value="1"/>
</dbReference>
<evidence type="ECO:0000259" key="3">
    <source>
        <dbReference type="Pfam" id="PF00180"/>
    </source>
</evidence>
<reference evidence="4" key="1">
    <citation type="submission" date="2009-11" db="EMBL/GenBank/DDBJ databases">
        <authorList>
            <consortium name="The Broad Institute Genome Sequencing Platform"/>
            <person name="Ward D."/>
            <person name="Feldgarden M."/>
            <person name="Earl A."/>
            <person name="Young S.K."/>
            <person name="Zeng Q."/>
            <person name="Koehrsen M."/>
            <person name="Alvarado L."/>
            <person name="Berlin A."/>
            <person name="Bochicchio J."/>
            <person name="Borenstein D."/>
            <person name="Chapman S.B."/>
            <person name="Chen Z."/>
            <person name="Engels R."/>
            <person name="Freedman E."/>
            <person name="Gellesch M."/>
            <person name="Goldberg J."/>
            <person name="Griggs A."/>
            <person name="Gujja S."/>
            <person name="Heilman E."/>
            <person name="Heiman D."/>
            <person name="Hepburn T."/>
            <person name="Howarth C."/>
            <person name="Jen D."/>
            <person name="Larson L."/>
            <person name="Lewis B."/>
            <person name="Mehta T."/>
            <person name="Park D."/>
            <person name="Pearson M."/>
            <person name="Roberts A."/>
            <person name="Saif S."/>
            <person name="Shea T."/>
            <person name="Shenoy N."/>
            <person name="Sisk P."/>
            <person name="Stolte C."/>
            <person name="Sykes S."/>
            <person name="Thomson T."/>
            <person name="Walk T."/>
            <person name="White J."/>
            <person name="Yandava C."/>
            <person name="Izard J."/>
            <person name="Baranova O.V."/>
            <person name="Blanton J.M."/>
            <person name="Tanner A.C."/>
            <person name="Dewhirst F.E."/>
            <person name="Haas B."/>
            <person name="Nusbaum C."/>
            <person name="Birren B."/>
        </authorList>
    </citation>
    <scope>NUCLEOTIDE SEQUENCE [LARGE SCALE GENOMIC DNA]</scope>
    <source>
        <strain evidence="4">1-1 BBBD Race 1</strain>
    </source>
</reference>
<sequence>MNQMNHCKHVTCVHKANIMKLADGLFLETCRQVAKEYECSGINFSDMIVNNASMQFVAKPQQFDVMVWSYCRQHWCGSCPMTRDCSGGKQRREFALFEPGCWHVAKDIM</sequence>
<protein>
    <submittedName>
        <fullName evidence="5">Iso_dh domain-containing protein</fullName>
    </submittedName>
</protein>
<dbReference type="Proteomes" id="UP000005240">
    <property type="component" value="Unassembled WGS sequence"/>
</dbReference>
<gene>
    <name evidence="4" type="ORF">PTTG_09295</name>
</gene>
<name>A0A180G7V3_PUCT1</name>
<feature type="non-terminal residue" evidence="4">
    <location>
        <position position="109"/>
    </location>
</feature>